<dbReference type="InterPro" id="IPR032870">
    <property type="entry name" value="ALKBH7-like"/>
</dbReference>
<dbReference type="STRING" id="112090.W4FHL5"/>
<dbReference type="PANTHER" id="PTHR21052">
    <property type="entry name" value="SPERMATOGENESIS ASSOCIATED 11-RELATED"/>
    <property type="match status" value="1"/>
</dbReference>
<dbReference type="RefSeq" id="XP_009844124.1">
    <property type="nucleotide sequence ID" value="XM_009845822.1"/>
</dbReference>
<sequence length="292" mass="33337">MHFMRYITSQSNNSIPVGATDMHNCFGQVRHMRGLVSRGFAAVGRGGRCHRSTGFKRAFSTSFSWQDSPLVDRSMCKDAALVWNDLQVMQDVLTLDEERLLADEAAALLRRRRYEVNHWDQVIVNFKEMETVKWSQEAADILARVRTLPILPQDLEYFPPVHVIDLAEAGYIKPHVDSIKVQCSRCIIADDPDVVFRSSCGRTQFALPRRHALRRRARGQPHRPSLAPPVVLLHAVHSTIMTSSVTTRGFHSGGVRYRYTHEILPGVQHFQGQPVERTRRISIMIRDVFVDL</sequence>
<organism evidence="1">
    <name type="scientific">Aphanomyces astaci</name>
    <name type="common">Crayfish plague agent</name>
    <dbReference type="NCBI Taxonomy" id="112090"/>
    <lineage>
        <taxon>Eukaryota</taxon>
        <taxon>Sar</taxon>
        <taxon>Stramenopiles</taxon>
        <taxon>Oomycota</taxon>
        <taxon>Saprolegniomycetes</taxon>
        <taxon>Saprolegniales</taxon>
        <taxon>Verrucalvaceae</taxon>
        <taxon>Aphanomyces</taxon>
    </lineage>
</organism>
<accession>W4FHL5</accession>
<reference evidence="1" key="1">
    <citation type="submission" date="2013-12" db="EMBL/GenBank/DDBJ databases">
        <title>The Genome Sequence of Aphanomyces astaci APO3.</title>
        <authorList>
            <consortium name="The Broad Institute Genomics Platform"/>
            <person name="Russ C."/>
            <person name="Tyler B."/>
            <person name="van West P."/>
            <person name="Dieguez-Uribeondo J."/>
            <person name="Young S.K."/>
            <person name="Zeng Q."/>
            <person name="Gargeya S."/>
            <person name="Fitzgerald M."/>
            <person name="Abouelleil A."/>
            <person name="Alvarado L."/>
            <person name="Chapman S.B."/>
            <person name="Gainer-Dewar J."/>
            <person name="Goldberg J."/>
            <person name="Griggs A."/>
            <person name="Gujja S."/>
            <person name="Hansen M."/>
            <person name="Howarth C."/>
            <person name="Imamovic A."/>
            <person name="Ireland A."/>
            <person name="Larimer J."/>
            <person name="McCowan C."/>
            <person name="Murphy C."/>
            <person name="Pearson M."/>
            <person name="Poon T.W."/>
            <person name="Priest M."/>
            <person name="Roberts A."/>
            <person name="Saif S."/>
            <person name="Shea T."/>
            <person name="Sykes S."/>
            <person name="Wortman J."/>
            <person name="Nusbaum C."/>
            <person name="Birren B."/>
        </authorList>
    </citation>
    <scope>NUCLEOTIDE SEQUENCE [LARGE SCALE GENOMIC DNA]</scope>
    <source>
        <strain evidence="1">APO3</strain>
    </source>
</reference>
<dbReference type="PANTHER" id="PTHR21052:SF0">
    <property type="entry name" value="ALPHA-KETOGLUTARATE-DEPENDENT DIOXYGENASE ALKB HOMOLOG 7, MITOCHONDRIAL"/>
    <property type="match status" value="1"/>
</dbReference>
<proteinExistence type="predicted"/>
<dbReference type="GO" id="GO:0006974">
    <property type="term" value="P:DNA damage response"/>
    <property type="evidence" value="ECO:0007669"/>
    <property type="project" value="InterPro"/>
</dbReference>
<dbReference type="AlphaFoldDB" id="W4FHL5"/>
<dbReference type="Gene3D" id="2.60.120.590">
    <property type="entry name" value="Alpha-ketoglutarate-dependent dioxygenase AlkB-like"/>
    <property type="match status" value="2"/>
</dbReference>
<dbReference type="EMBL" id="KI913212">
    <property type="protein sequence ID" value="ETV66349.1"/>
    <property type="molecule type" value="Genomic_DNA"/>
</dbReference>
<dbReference type="OrthoDB" id="28127at2759"/>
<gene>
    <name evidence="1" type="ORF">H257_17145</name>
</gene>
<name>W4FHL5_APHAT</name>
<dbReference type="GO" id="GO:0005759">
    <property type="term" value="C:mitochondrial matrix"/>
    <property type="evidence" value="ECO:0007669"/>
    <property type="project" value="TreeGrafter"/>
</dbReference>
<evidence type="ECO:0008006" key="2">
    <source>
        <dbReference type="Google" id="ProtNLM"/>
    </source>
</evidence>
<dbReference type="GeneID" id="20819141"/>
<protein>
    <recommendedName>
        <fullName evidence="2">Alpha-ketoglutarate-dependent dioxygenase AlkB-like domain-containing protein</fullName>
    </recommendedName>
</protein>
<dbReference type="VEuPathDB" id="FungiDB:H257_17145"/>
<evidence type="ECO:0000313" key="1">
    <source>
        <dbReference type="EMBL" id="ETV66349.1"/>
    </source>
</evidence>
<dbReference type="GO" id="GO:0006631">
    <property type="term" value="P:fatty acid metabolic process"/>
    <property type="evidence" value="ECO:0007669"/>
    <property type="project" value="TreeGrafter"/>
</dbReference>
<dbReference type="InterPro" id="IPR037151">
    <property type="entry name" value="AlkB-like_sf"/>
</dbReference>